<dbReference type="Proteomes" id="UP000451233">
    <property type="component" value="Unassembled WGS sequence"/>
</dbReference>
<dbReference type="EMBL" id="WVHS01000003">
    <property type="protein sequence ID" value="MXV16495.1"/>
    <property type="molecule type" value="Genomic_DNA"/>
</dbReference>
<dbReference type="RefSeq" id="WP_160907487.1">
    <property type="nucleotide sequence ID" value="NZ_WVHS01000003.1"/>
</dbReference>
<reference evidence="2 3" key="1">
    <citation type="submission" date="2019-11" db="EMBL/GenBank/DDBJ databases">
        <title>Pedobacter sp. HMF7056 Genome sequencing and assembly.</title>
        <authorList>
            <person name="Kang H."/>
            <person name="Kim H."/>
            <person name="Joh K."/>
        </authorList>
    </citation>
    <scope>NUCLEOTIDE SEQUENCE [LARGE SCALE GENOMIC DNA]</scope>
    <source>
        <strain evidence="2 3">HMF7056</strain>
    </source>
</reference>
<evidence type="ECO:0000256" key="1">
    <source>
        <dbReference type="SAM" id="Phobius"/>
    </source>
</evidence>
<proteinExistence type="predicted"/>
<feature type="transmembrane region" description="Helical" evidence="1">
    <location>
        <begin position="157"/>
        <end position="178"/>
    </location>
</feature>
<feature type="transmembrane region" description="Helical" evidence="1">
    <location>
        <begin position="72"/>
        <end position="95"/>
    </location>
</feature>
<keyword evidence="3" id="KW-1185">Reference proteome</keyword>
<name>A0A7K1XZP7_9SPHI</name>
<sequence>MELEEMKAAWEDLGRKVEKQDKLTHQMIEKMTEQRYRSRLDGIALPEKIATVFCFVFAAALILNFYRIHQPLMQVFGALSVAYLVVLPLISLSMLRDLKKISLSDISYAEAIRRQAQKRIRFQKFQVINLVASFAFMLVFFPVLIDMMGKSVAHEPYFWMLVVPFGIAIFLGASFWVLRCYNRTLSAAESLLAEIDQ</sequence>
<feature type="transmembrane region" description="Helical" evidence="1">
    <location>
        <begin position="127"/>
        <end position="145"/>
    </location>
</feature>
<organism evidence="2 3">
    <name type="scientific">Hufsiella ginkgonis</name>
    <dbReference type="NCBI Taxonomy" id="2695274"/>
    <lineage>
        <taxon>Bacteria</taxon>
        <taxon>Pseudomonadati</taxon>
        <taxon>Bacteroidota</taxon>
        <taxon>Sphingobacteriia</taxon>
        <taxon>Sphingobacteriales</taxon>
        <taxon>Sphingobacteriaceae</taxon>
        <taxon>Hufsiella</taxon>
    </lineage>
</organism>
<gene>
    <name evidence="2" type="ORF">GS398_14380</name>
</gene>
<keyword evidence="1" id="KW-1133">Transmembrane helix</keyword>
<keyword evidence="1" id="KW-0812">Transmembrane</keyword>
<dbReference type="AlphaFoldDB" id="A0A7K1XZP7"/>
<evidence type="ECO:0000313" key="2">
    <source>
        <dbReference type="EMBL" id="MXV16495.1"/>
    </source>
</evidence>
<keyword evidence="1" id="KW-0472">Membrane</keyword>
<feature type="transmembrane region" description="Helical" evidence="1">
    <location>
        <begin position="49"/>
        <end position="66"/>
    </location>
</feature>
<comment type="caution">
    <text evidence="2">The sequence shown here is derived from an EMBL/GenBank/DDBJ whole genome shotgun (WGS) entry which is preliminary data.</text>
</comment>
<accession>A0A7K1XZP7</accession>
<evidence type="ECO:0000313" key="3">
    <source>
        <dbReference type="Proteomes" id="UP000451233"/>
    </source>
</evidence>
<protein>
    <submittedName>
        <fullName evidence="2">Uncharacterized protein</fullName>
    </submittedName>
</protein>